<sequence>MIIVNEHPRSNGRYMKVIGVVGYPASGKGEFSQIAAELGIPVVVMGDMIRRRVAAAGLPLTDENIGFEARQLRADLGMDAVAILTAEEVARQSGDVVVIDGIRGDAEVRYFASVFAEFTLVAVIASFETRLFRMQSRGRSDDTTTVESLAARDARENSFGLTAAMGLAEVHIFNESTKDVYEALVRKFLAEES</sequence>
<dbReference type="PANTHER" id="PTHR41930">
    <property type="entry name" value="UPF0200 PROTEIN MJ1399"/>
    <property type="match status" value="1"/>
</dbReference>
<dbReference type="AlphaFoldDB" id="A0AAE4SBD9"/>
<name>A0AAE4SBD9_9EURY</name>
<dbReference type="PANTHER" id="PTHR41930:SF1">
    <property type="entry name" value="DEPHOSPHO-COA KINASE"/>
    <property type="match status" value="1"/>
</dbReference>
<dbReference type="Proteomes" id="UP001273136">
    <property type="component" value="Unassembled WGS sequence"/>
</dbReference>
<dbReference type="InterPro" id="IPR027417">
    <property type="entry name" value="P-loop_NTPase"/>
</dbReference>
<dbReference type="EMBL" id="JAWDKA010000003">
    <property type="protein sequence ID" value="MDV0441425.1"/>
    <property type="molecule type" value="Genomic_DNA"/>
</dbReference>
<evidence type="ECO:0000313" key="2">
    <source>
        <dbReference type="Proteomes" id="UP001273136"/>
    </source>
</evidence>
<evidence type="ECO:0000313" key="1">
    <source>
        <dbReference type="EMBL" id="MDV0441425.1"/>
    </source>
</evidence>
<dbReference type="SUPFAM" id="SSF52540">
    <property type="entry name" value="P-loop containing nucleoside triphosphate hydrolases"/>
    <property type="match status" value="1"/>
</dbReference>
<accession>A0AAE4SBD9</accession>
<reference evidence="1" key="1">
    <citation type="submission" date="2023-06" db="EMBL/GenBank/DDBJ databases">
        <title>Genome sequence of Methancorpusculaceae sp. Ag1.</title>
        <authorList>
            <person name="Protasov E."/>
            <person name="Platt K."/>
            <person name="Poehlein A."/>
            <person name="Daniel R."/>
            <person name="Brune A."/>
        </authorList>
    </citation>
    <scope>NUCLEOTIDE SEQUENCE</scope>
    <source>
        <strain evidence="1">Ag1</strain>
    </source>
</reference>
<gene>
    <name evidence="1" type="ORF">McpAg1_06110</name>
</gene>
<dbReference type="RefSeq" id="WP_338093824.1">
    <property type="nucleotide sequence ID" value="NZ_JAWDKA010000003.1"/>
</dbReference>
<evidence type="ECO:0008006" key="3">
    <source>
        <dbReference type="Google" id="ProtNLM"/>
    </source>
</evidence>
<organism evidence="1 2">
    <name type="scientific">Methanorbis furvi</name>
    <dbReference type="NCBI Taxonomy" id="3028299"/>
    <lineage>
        <taxon>Archaea</taxon>
        <taxon>Methanobacteriati</taxon>
        <taxon>Methanobacteriota</taxon>
        <taxon>Stenosarchaea group</taxon>
        <taxon>Methanomicrobia</taxon>
        <taxon>Methanomicrobiales</taxon>
        <taxon>Methanocorpusculaceae</taxon>
        <taxon>Methanorbis</taxon>
    </lineage>
</organism>
<comment type="caution">
    <text evidence="1">The sequence shown here is derived from an EMBL/GenBank/DDBJ whole genome shotgun (WGS) entry which is preliminary data.</text>
</comment>
<dbReference type="Gene3D" id="3.40.50.300">
    <property type="entry name" value="P-loop containing nucleotide triphosphate hydrolases"/>
    <property type="match status" value="1"/>
</dbReference>
<keyword evidence="2" id="KW-1185">Reference proteome</keyword>
<proteinExistence type="predicted"/>
<dbReference type="Pfam" id="PF13238">
    <property type="entry name" value="AAA_18"/>
    <property type="match status" value="1"/>
</dbReference>
<protein>
    <recommendedName>
        <fullName evidence="3">Dephospho-CoA kinase</fullName>
    </recommendedName>
</protein>